<protein>
    <submittedName>
        <fullName evidence="2">Uncharacterized protein</fullName>
    </submittedName>
</protein>
<gene>
    <name evidence="2" type="ORF">PIB30_077650</name>
</gene>
<accession>A0ABU6QQ69</accession>
<feature type="non-terminal residue" evidence="2">
    <location>
        <position position="1"/>
    </location>
</feature>
<feature type="compositionally biased region" description="Polar residues" evidence="1">
    <location>
        <begin position="89"/>
        <end position="99"/>
    </location>
</feature>
<dbReference type="EMBL" id="JASCZI010001051">
    <property type="protein sequence ID" value="MED6114167.1"/>
    <property type="molecule type" value="Genomic_DNA"/>
</dbReference>
<comment type="caution">
    <text evidence="2">The sequence shown here is derived from an EMBL/GenBank/DDBJ whole genome shotgun (WGS) entry which is preliminary data.</text>
</comment>
<evidence type="ECO:0000256" key="1">
    <source>
        <dbReference type="SAM" id="MobiDB-lite"/>
    </source>
</evidence>
<proteinExistence type="predicted"/>
<keyword evidence="3" id="KW-1185">Reference proteome</keyword>
<evidence type="ECO:0000313" key="2">
    <source>
        <dbReference type="EMBL" id="MED6114167.1"/>
    </source>
</evidence>
<name>A0ABU6QQ69_9FABA</name>
<evidence type="ECO:0000313" key="3">
    <source>
        <dbReference type="Proteomes" id="UP001341840"/>
    </source>
</evidence>
<sequence>CSPRDGETENVRGGGYTAEEVASVMWMSEGEIAECEKGAKELGISRVGAAEALANNVGKESELCKAMANKGKMQVVDSGDENTKKQAGDSGNKNTTSAEASGLDDVRDIPKMNLEDLAGHDNPMVAVFNTFREHLLERDSRKWAMGQANRKQLKLLTDAITGQGRLVNLMWSEHCELQKAFQEKRELTKKAILYSIDRSGGYAIPDSQPTIREELLRSYGVKNKEREAATTDTTAAKRQHSTAQLKRRLDFDQSVVDEVNKVASAGEGSPDNIGEVAGVKYGYIGSAHFPVRLKVSFRPPPGMQFLITEIACGAYIFSKSKDKRYRRQN</sequence>
<dbReference type="Proteomes" id="UP001341840">
    <property type="component" value="Unassembled WGS sequence"/>
</dbReference>
<feature type="region of interest" description="Disordered" evidence="1">
    <location>
        <begin position="73"/>
        <end position="103"/>
    </location>
</feature>
<organism evidence="2 3">
    <name type="scientific">Stylosanthes scabra</name>
    <dbReference type="NCBI Taxonomy" id="79078"/>
    <lineage>
        <taxon>Eukaryota</taxon>
        <taxon>Viridiplantae</taxon>
        <taxon>Streptophyta</taxon>
        <taxon>Embryophyta</taxon>
        <taxon>Tracheophyta</taxon>
        <taxon>Spermatophyta</taxon>
        <taxon>Magnoliopsida</taxon>
        <taxon>eudicotyledons</taxon>
        <taxon>Gunneridae</taxon>
        <taxon>Pentapetalae</taxon>
        <taxon>rosids</taxon>
        <taxon>fabids</taxon>
        <taxon>Fabales</taxon>
        <taxon>Fabaceae</taxon>
        <taxon>Papilionoideae</taxon>
        <taxon>50 kb inversion clade</taxon>
        <taxon>dalbergioids sensu lato</taxon>
        <taxon>Dalbergieae</taxon>
        <taxon>Pterocarpus clade</taxon>
        <taxon>Stylosanthes</taxon>
    </lineage>
</organism>
<reference evidence="2 3" key="1">
    <citation type="journal article" date="2023" name="Plants (Basel)">
        <title>Bridging the Gap: Combining Genomics and Transcriptomics Approaches to Understand Stylosanthes scabra, an Orphan Legume from the Brazilian Caatinga.</title>
        <authorList>
            <person name="Ferreira-Neto J.R.C."/>
            <person name="da Silva M.D."/>
            <person name="Binneck E."/>
            <person name="de Melo N.F."/>
            <person name="da Silva R.H."/>
            <person name="de Melo A.L.T.M."/>
            <person name="Pandolfi V."/>
            <person name="Bustamante F.O."/>
            <person name="Brasileiro-Vidal A.C."/>
            <person name="Benko-Iseppon A.M."/>
        </authorList>
    </citation>
    <scope>NUCLEOTIDE SEQUENCE [LARGE SCALE GENOMIC DNA]</scope>
    <source>
        <tissue evidence="2">Leaves</tissue>
    </source>
</reference>